<evidence type="ECO:0000259" key="2">
    <source>
        <dbReference type="SMART" id="SM00899"/>
    </source>
</evidence>
<keyword evidence="4" id="KW-1185">Reference proteome</keyword>
<dbReference type="SUPFAM" id="SSF50037">
    <property type="entry name" value="C-terminal domain of transcriptional repressors"/>
    <property type="match status" value="1"/>
</dbReference>
<proteinExistence type="predicted"/>
<dbReference type="Pfam" id="PF04023">
    <property type="entry name" value="FeoA"/>
    <property type="match status" value="1"/>
</dbReference>
<gene>
    <name evidence="3" type="ORF">LKD71_04540</name>
</gene>
<evidence type="ECO:0000313" key="3">
    <source>
        <dbReference type="EMBL" id="MCC2189097.1"/>
    </source>
</evidence>
<feature type="domain" description="Ferrous iron transporter FeoA-like" evidence="2">
    <location>
        <begin position="1"/>
        <end position="71"/>
    </location>
</feature>
<dbReference type="SMART" id="SM00899">
    <property type="entry name" value="FeoA"/>
    <property type="match status" value="1"/>
</dbReference>
<sequence>MTLDTGKINETYTIEKIDLPLKLEKRLEALGMTEGTSILVLNAKSRGTLIVNVRGTRFALGRGITKQITVR</sequence>
<dbReference type="PANTHER" id="PTHR43151">
    <property type="entry name" value="FEOA FAMILY PROTEIN"/>
    <property type="match status" value="1"/>
</dbReference>
<dbReference type="AlphaFoldDB" id="A0AAE3DR37"/>
<evidence type="ECO:0000256" key="1">
    <source>
        <dbReference type="ARBA" id="ARBA00023004"/>
    </source>
</evidence>
<accession>A0AAE3DR37</accession>
<dbReference type="Gene3D" id="2.30.30.90">
    <property type="match status" value="1"/>
</dbReference>
<dbReference type="PANTHER" id="PTHR43151:SF1">
    <property type="entry name" value="SSR2333 PROTEIN"/>
    <property type="match status" value="1"/>
</dbReference>
<protein>
    <submittedName>
        <fullName evidence="3">FeoA domain-containing protein</fullName>
    </submittedName>
</protein>
<reference evidence="3 4" key="1">
    <citation type="submission" date="2021-10" db="EMBL/GenBank/DDBJ databases">
        <title>Anaerobic single-cell dispensing facilitates the cultivation of human gut bacteria.</title>
        <authorList>
            <person name="Afrizal A."/>
        </authorList>
    </citation>
    <scope>NUCLEOTIDE SEQUENCE [LARGE SCALE GENOMIC DNA]</scope>
    <source>
        <strain evidence="3 4">CLA-AA-H277</strain>
    </source>
</reference>
<evidence type="ECO:0000313" key="4">
    <source>
        <dbReference type="Proteomes" id="UP001197875"/>
    </source>
</evidence>
<dbReference type="Proteomes" id="UP001197875">
    <property type="component" value="Unassembled WGS sequence"/>
</dbReference>
<dbReference type="InterPro" id="IPR007167">
    <property type="entry name" value="Fe-transptr_FeoA-like"/>
</dbReference>
<dbReference type="GO" id="GO:0046914">
    <property type="term" value="F:transition metal ion binding"/>
    <property type="evidence" value="ECO:0007669"/>
    <property type="project" value="InterPro"/>
</dbReference>
<dbReference type="InterPro" id="IPR008988">
    <property type="entry name" value="Transcriptional_repressor_C"/>
</dbReference>
<organism evidence="3 4">
    <name type="scientific">Fusicatenibacter faecihominis</name>
    <dbReference type="NCBI Taxonomy" id="2881276"/>
    <lineage>
        <taxon>Bacteria</taxon>
        <taxon>Bacillati</taxon>
        <taxon>Bacillota</taxon>
        <taxon>Clostridia</taxon>
        <taxon>Lachnospirales</taxon>
        <taxon>Lachnospiraceae</taxon>
        <taxon>Fusicatenibacter</taxon>
    </lineage>
</organism>
<dbReference type="InterPro" id="IPR053184">
    <property type="entry name" value="FeoA-like"/>
</dbReference>
<dbReference type="EMBL" id="JAJEPR010000005">
    <property type="protein sequence ID" value="MCC2189097.1"/>
    <property type="molecule type" value="Genomic_DNA"/>
</dbReference>
<comment type="caution">
    <text evidence="3">The sequence shown here is derived from an EMBL/GenBank/DDBJ whole genome shotgun (WGS) entry which is preliminary data.</text>
</comment>
<dbReference type="RefSeq" id="WP_178046695.1">
    <property type="nucleotide sequence ID" value="NZ_JAJEPR010000005.1"/>
</dbReference>
<dbReference type="InterPro" id="IPR038157">
    <property type="entry name" value="FeoA_core_dom"/>
</dbReference>
<keyword evidence="1" id="KW-0408">Iron</keyword>
<name>A0AAE3DR37_9FIRM</name>